<dbReference type="InterPro" id="IPR012309">
    <property type="entry name" value="DNA_ligase_ATP-dep_C"/>
</dbReference>
<evidence type="ECO:0000256" key="3">
    <source>
        <dbReference type="ARBA" id="ARBA00022598"/>
    </source>
</evidence>
<feature type="compositionally biased region" description="Low complexity" evidence="5">
    <location>
        <begin position="416"/>
        <end position="425"/>
    </location>
</feature>
<feature type="compositionally biased region" description="Gly residues" evidence="5">
    <location>
        <begin position="361"/>
        <end position="380"/>
    </location>
</feature>
<dbReference type="GO" id="GO:0006281">
    <property type="term" value="P:DNA repair"/>
    <property type="evidence" value="ECO:0007669"/>
    <property type="project" value="InterPro"/>
</dbReference>
<dbReference type="Pfam" id="PF01068">
    <property type="entry name" value="DNA_ligase_A_M"/>
    <property type="match status" value="1"/>
</dbReference>
<accession>K6PZ71</accession>
<evidence type="ECO:0000256" key="2">
    <source>
        <dbReference type="ARBA" id="ARBA00012727"/>
    </source>
</evidence>
<dbReference type="PANTHER" id="PTHR45674:SF4">
    <property type="entry name" value="DNA LIGASE 1"/>
    <property type="match status" value="1"/>
</dbReference>
<dbReference type="GO" id="GO:0006310">
    <property type="term" value="P:DNA recombination"/>
    <property type="evidence" value="ECO:0007669"/>
    <property type="project" value="InterPro"/>
</dbReference>
<dbReference type="Pfam" id="PF04679">
    <property type="entry name" value="DNA_ligase_A_C"/>
    <property type="match status" value="1"/>
</dbReference>
<dbReference type="SUPFAM" id="SSF50249">
    <property type="entry name" value="Nucleic acid-binding proteins"/>
    <property type="match status" value="1"/>
</dbReference>
<reference evidence="7" key="1">
    <citation type="submission" date="2010-10" db="EMBL/GenBank/DDBJ databases">
        <authorList>
            <consortium name="US DOE Joint Genome Institute (JGI-PGF)"/>
            <person name="Lucas S."/>
            <person name="Copeland A."/>
            <person name="Lapidus A."/>
            <person name="Bruce D."/>
            <person name="Goodwin L."/>
            <person name="Pitluck S."/>
            <person name="Kyrpides N."/>
            <person name="Mavromatis K."/>
            <person name="Detter J.C."/>
            <person name="Han C."/>
            <person name="Land M."/>
            <person name="Hauser L."/>
            <person name="Markowitz V."/>
            <person name="Cheng J.-F."/>
            <person name="Hugenholtz P."/>
            <person name="Woyke T."/>
            <person name="Wu D."/>
            <person name="Pukall R."/>
            <person name="Wahrenburg C."/>
            <person name="Brambilla E."/>
            <person name="Klenk H.-P."/>
            <person name="Eisen J.A."/>
        </authorList>
    </citation>
    <scope>NUCLEOTIDE SEQUENCE [LARGE SCALE GENOMIC DNA]</scope>
    <source>
        <strain evidence="7">DSM 13965</strain>
    </source>
</reference>
<dbReference type="STRING" id="867903.ThesuDRAFT_00118"/>
<evidence type="ECO:0000259" key="6">
    <source>
        <dbReference type="PROSITE" id="PS50160"/>
    </source>
</evidence>
<name>K6PZ71_9FIRM</name>
<dbReference type="PROSITE" id="PS50160">
    <property type="entry name" value="DNA_LIGASE_A3"/>
    <property type="match status" value="1"/>
</dbReference>
<dbReference type="InterPro" id="IPR012310">
    <property type="entry name" value="DNA_ligase_ATP-dep_cent"/>
</dbReference>
<dbReference type="EMBL" id="AENY02000004">
    <property type="protein sequence ID" value="EKP93874.1"/>
    <property type="molecule type" value="Genomic_DNA"/>
</dbReference>
<reference evidence="7" key="2">
    <citation type="submission" date="2012-10" db="EMBL/GenBank/DDBJ databases">
        <title>Improved high-quality draft of Thermaerobacter subterraneus C21, DSM 13965.</title>
        <authorList>
            <consortium name="DOE Joint Genome Institute"/>
            <person name="Eisen J."/>
            <person name="Huntemann M."/>
            <person name="Wei C.-L."/>
            <person name="Han J."/>
            <person name="Detter J.C."/>
            <person name="Han C."/>
            <person name="Tapia R."/>
            <person name="Chen A."/>
            <person name="Kyrpides N."/>
            <person name="Mavromatis K."/>
            <person name="Markowitz V."/>
            <person name="Szeto E."/>
            <person name="Ivanova N."/>
            <person name="Mikhailova N."/>
            <person name="Ovchinnikova G."/>
            <person name="Pagani I."/>
            <person name="Pati A."/>
            <person name="Goodwin L."/>
            <person name="Nordberg H.P."/>
            <person name="Cantor M.N."/>
            <person name="Hua S.X."/>
            <person name="Woyke T."/>
            <person name="Eisen J."/>
            <person name="Klenk H.-P."/>
        </authorList>
    </citation>
    <scope>NUCLEOTIDE SEQUENCE [LARGE SCALE GENOMIC DNA]</scope>
    <source>
        <strain evidence="7">DSM 13965</strain>
    </source>
</reference>
<keyword evidence="8" id="KW-1185">Reference proteome</keyword>
<evidence type="ECO:0000313" key="7">
    <source>
        <dbReference type="EMBL" id="EKP93874.1"/>
    </source>
</evidence>
<feature type="region of interest" description="Disordered" evidence="5">
    <location>
        <begin position="336"/>
        <end position="437"/>
    </location>
</feature>
<dbReference type="HOGENOM" id="CLU_008325_4_0_9"/>
<dbReference type="Gene3D" id="3.30.1490.70">
    <property type="match status" value="1"/>
</dbReference>
<feature type="compositionally biased region" description="Low complexity" evidence="5">
    <location>
        <begin position="347"/>
        <end position="360"/>
    </location>
</feature>
<dbReference type="EC" id="6.5.1.1" evidence="2"/>
<evidence type="ECO:0000313" key="8">
    <source>
        <dbReference type="Proteomes" id="UP000005710"/>
    </source>
</evidence>
<dbReference type="AlphaFoldDB" id="K6PZ71"/>
<comment type="similarity">
    <text evidence="1">Belongs to the ATP-dependent DNA ligase family.</text>
</comment>
<dbReference type="GO" id="GO:0003910">
    <property type="term" value="F:DNA ligase (ATP) activity"/>
    <property type="evidence" value="ECO:0007669"/>
    <property type="project" value="UniProtKB-EC"/>
</dbReference>
<proteinExistence type="inferred from homology"/>
<comment type="caution">
    <text evidence="7">The sequence shown here is derived from an EMBL/GenBank/DDBJ whole genome shotgun (WGS) entry which is preliminary data.</text>
</comment>
<feature type="domain" description="ATP-dependent DNA ligase family profile" evidence="6">
    <location>
        <begin position="136"/>
        <end position="252"/>
    </location>
</feature>
<protein>
    <recommendedName>
        <fullName evidence="2">DNA ligase (ATP)</fullName>
        <ecNumber evidence="2">6.5.1.1</ecNumber>
    </recommendedName>
</protein>
<dbReference type="Gene3D" id="3.30.470.30">
    <property type="entry name" value="DNA ligase/mRNA capping enzyme"/>
    <property type="match status" value="1"/>
</dbReference>
<comment type="catalytic activity">
    <reaction evidence="4">
        <text>ATP + (deoxyribonucleotide)n-3'-hydroxyl + 5'-phospho-(deoxyribonucleotide)m = (deoxyribonucleotide)n+m + AMP + diphosphate.</text>
        <dbReference type="EC" id="6.5.1.1"/>
    </reaction>
</comment>
<dbReference type="GO" id="GO:0005524">
    <property type="term" value="F:ATP binding"/>
    <property type="evidence" value="ECO:0007669"/>
    <property type="project" value="InterPro"/>
</dbReference>
<evidence type="ECO:0000256" key="5">
    <source>
        <dbReference type="SAM" id="MobiDB-lite"/>
    </source>
</evidence>
<dbReference type="Gene3D" id="2.40.50.140">
    <property type="entry name" value="Nucleic acid-binding proteins"/>
    <property type="match status" value="1"/>
</dbReference>
<evidence type="ECO:0000256" key="1">
    <source>
        <dbReference type="ARBA" id="ARBA00007572"/>
    </source>
</evidence>
<sequence>MIAAEEGVRVAAGPPIPRSWDELWQPGRIAPMLARRAPGPFSSPAFRFEIKWDGYRCLVFADPRSGTTFLQSRHGYDLTPFFPELAGLHRLLAAPAVLDGEIVALAGGLPSFAALQRRLGRPAGSRRPPGPLPALLVAFDLLGDGGQVRLREPLAERLLRLARLVPGGAAPGLVLSQGVDEAGEAFFARVRAQGLEGVVAKRLDSPYLPGWRTAYWQKIKAERELEAVVGGVVPGGRAAGVGTLLLGLFGPGDALHYVGHVSTGLGSGEARWLLARLRPRATCPFARIPERTRGQPVVWVEPALVCQVGYLEWTPQGHLRHPVFRRWRDDVPASRCRLPGTHPARMAAGPEHVPAAAAGPGPAGGGGQGEAGGPGVGEGGAPPVPGSRPRDGNRPRHGNRSRAGDWPGQGADRQTAGPCATAGAAGAPGGDEGPRPG</sequence>
<dbReference type="InterPro" id="IPR012340">
    <property type="entry name" value="NA-bd_OB-fold"/>
</dbReference>
<dbReference type="PANTHER" id="PTHR45674">
    <property type="entry name" value="DNA LIGASE 1/3 FAMILY MEMBER"/>
    <property type="match status" value="1"/>
</dbReference>
<dbReference type="Proteomes" id="UP000005710">
    <property type="component" value="Unassembled WGS sequence"/>
</dbReference>
<dbReference type="CDD" id="cd07971">
    <property type="entry name" value="OBF_DNA_ligase_LigD"/>
    <property type="match status" value="1"/>
</dbReference>
<gene>
    <name evidence="7" type="ORF">ThesuDRAFT_00118</name>
</gene>
<dbReference type="CDD" id="cd07906">
    <property type="entry name" value="Adenylation_DNA_ligase_LigD_LigC"/>
    <property type="match status" value="1"/>
</dbReference>
<dbReference type="InterPro" id="IPR050191">
    <property type="entry name" value="ATP-dep_DNA_ligase"/>
</dbReference>
<keyword evidence="3 7" id="KW-0436">Ligase</keyword>
<organism evidence="7 8">
    <name type="scientific">Thermaerobacter subterraneus DSM 13965</name>
    <dbReference type="NCBI Taxonomy" id="867903"/>
    <lineage>
        <taxon>Bacteria</taxon>
        <taxon>Bacillati</taxon>
        <taxon>Bacillota</taxon>
        <taxon>Clostridia</taxon>
        <taxon>Eubacteriales</taxon>
        <taxon>Clostridiales Family XVII. Incertae Sedis</taxon>
        <taxon>Thermaerobacter</taxon>
    </lineage>
</organism>
<evidence type="ECO:0000256" key="4">
    <source>
        <dbReference type="ARBA" id="ARBA00034003"/>
    </source>
</evidence>
<dbReference type="eggNOG" id="COG1793">
    <property type="taxonomic scope" value="Bacteria"/>
</dbReference>
<dbReference type="SUPFAM" id="SSF56091">
    <property type="entry name" value="DNA ligase/mRNA capping enzyme, catalytic domain"/>
    <property type="match status" value="1"/>
</dbReference>